<evidence type="ECO:0000256" key="7">
    <source>
        <dbReference type="ARBA" id="ARBA00022729"/>
    </source>
</evidence>
<evidence type="ECO:0000259" key="22">
    <source>
        <dbReference type="Pfam" id="PF01299"/>
    </source>
</evidence>
<keyword evidence="8" id="KW-0967">Endosome</keyword>
<keyword evidence="11 20" id="KW-0472">Membrane</keyword>
<keyword evidence="14" id="KW-0968">Cytoplasmic vesicle</keyword>
<dbReference type="PROSITE" id="PS51407">
    <property type="entry name" value="LAMP_3"/>
    <property type="match status" value="1"/>
</dbReference>
<dbReference type="Proteomes" id="UP000887568">
    <property type="component" value="Unplaced"/>
</dbReference>
<evidence type="ECO:0000256" key="10">
    <source>
        <dbReference type="ARBA" id="ARBA00023018"/>
    </source>
</evidence>
<name>A0A913ZHB8_PATMI</name>
<dbReference type="RefSeq" id="XP_038050420.1">
    <property type="nucleotide sequence ID" value="XM_038194492.1"/>
</dbReference>
<dbReference type="GO" id="GO:0005886">
    <property type="term" value="C:plasma membrane"/>
    <property type="evidence" value="ECO:0007669"/>
    <property type="project" value="UniProtKB-SubCell"/>
</dbReference>
<evidence type="ECO:0000256" key="5">
    <source>
        <dbReference type="ARBA" id="ARBA00009644"/>
    </source>
</evidence>
<reference evidence="23" key="1">
    <citation type="submission" date="2022-11" db="UniProtKB">
        <authorList>
            <consortium name="EnsemblMetazoa"/>
        </authorList>
    </citation>
    <scope>IDENTIFICATION</scope>
</reference>
<dbReference type="InterPro" id="IPR048528">
    <property type="entry name" value="Lamp2-like_luminal"/>
</dbReference>
<dbReference type="GO" id="GO:0005765">
    <property type="term" value="C:lysosomal membrane"/>
    <property type="evidence" value="ECO:0007669"/>
    <property type="project" value="TreeGrafter"/>
</dbReference>
<keyword evidence="10" id="KW-0770">Synapse</keyword>
<evidence type="ECO:0000256" key="4">
    <source>
        <dbReference type="ARBA" id="ARBA00004279"/>
    </source>
</evidence>
<dbReference type="AlphaFoldDB" id="A0A913ZHB8"/>
<feature type="domain" description="Lysosome-associated membrane glycoprotein 2-like luminal" evidence="22">
    <location>
        <begin position="11"/>
        <end position="170"/>
    </location>
</feature>
<evidence type="ECO:0000256" key="8">
    <source>
        <dbReference type="ARBA" id="ARBA00022753"/>
    </source>
</evidence>
<evidence type="ECO:0000313" key="23">
    <source>
        <dbReference type="EnsemblMetazoa" id="XP_038050420.1"/>
    </source>
</evidence>
<evidence type="ECO:0000256" key="11">
    <source>
        <dbReference type="ARBA" id="ARBA00023136"/>
    </source>
</evidence>
<dbReference type="Gene3D" id="2.40.160.110">
    <property type="match status" value="1"/>
</dbReference>
<evidence type="ECO:0000313" key="24">
    <source>
        <dbReference type="Proteomes" id="UP000887568"/>
    </source>
</evidence>
<keyword evidence="6 20" id="KW-0812">Transmembrane</keyword>
<dbReference type="GO" id="GO:0031902">
    <property type="term" value="C:late endosome membrane"/>
    <property type="evidence" value="ECO:0007669"/>
    <property type="project" value="TreeGrafter"/>
</dbReference>
<evidence type="ECO:0000256" key="9">
    <source>
        <dbReference type="ARBA" id="ARBA00022989"/>
    </source>
</evidence>
<evidence type="ECO:0000256" key="1">
    <source>
        <dbReference type="ARBA" id="ARBA00004151"/>
    </source>
</evidence>
<evidence type="ECO:0000256" key="17">
    <source>
        <dbReference type="ARBA" id="ARBA00060492"/>
    </source>
</evidence>
<keyword evidence="9 21" id="KW-1133">Transmembrane helix</keyword>
<organism evidence="23 24">
    <name type="scientific">Patiria miniata</name>
    <name type="common">Bat star</name>
    <name type="synonym">Asterina miniata</name>
    <dbReference type="NCBI Taxonomy" id="46514"/>
    <lineage>
        <taxon>Eukaryota</taxon>
        <taxon>Metazoa</taxon>
        <taxon>Echinodermata</taxon>
        <taxon>Eleutherozoa</taxon>
        <taxon>Asterozoa</taxon>
        <taxon>Asteroidea</taxon>
        <taxon>Valvatacea</taxon>
        <taxon>Valvatida</taxon>
        <taxon>Asterinidae</taxon>
        <taxon>Patiria</taxon>
    </lineage>
</organism>
<evidence type="ECO:0000256" key="13">
    <source>
        <dbReference type="ARBA" id="ARBA00023273"/>
    </source>
</evidence>
<comment type="subcellular location">
    <subcellularLocation>
        <location evidence="4">Cell projection</location>
        <location evidence="4">Dendrite</location>
    </subcellularLocation>
    <subcellularLocation>
        <location evidence="17">Cell projection</location>
        <location evidence="17">Growth cone membrane</location>
        <topology evidence="17">Single-pass type I membrane protein</topology>
    </subcellularLocation>
    <subcellularLocation>
        <location evidence="15">Cytoplasmic vesicle</location>
        <location evidence="15">Secretory vesicle</location>
        <location evidence="15">Synaptic vesicle membrane</location>
        <topology evidence="15">Single-pass type I membrane protein</topology>
    </subcellularLocation>
    <subcellularLocation>
        <location evidence="2">Early endosome membrane</location>
        <topology evidence="2">Single-pass type I membrane protein</topology>
    </subcellularLocation>
    <subcellularLocation>
        <location evidence="1">Endoplasmic reticulum-Golgi intermediate compartment membrane</location>
        <topology evidence="1">Single-pass type I membrane protein</topology>
    </subcellularLocation>
    <subcellularLocation>
        <location evidence="20">Membrane</location>
        <topology evidence="20">Single-pass type I membrane protein</topology>
    </subcellularLocation>
    <subcellularLocation>
        <location evidence="3">Recycling endosome</location>
    </subcellularLocation>
</comment>
<evidence type="ECO:0000256" key="15">
    <source>
        <dbReference type="ARBA" id="ARBA00029428"/>
    </source>
</evidence>
<dbReference type="PANTHER" id="PTHR11506">
    <property type="entry name" value="LYSOSOME-ASSOCIATED MEMBRANE GLYCOPROTEIN"/>
    <property type="match status" value="1"/>
</dbReference>
<comment type="similarity">
    <text evidence="5 20">Belongs to the LAMP family.</text>
</comment>
<evidence type="ECO:0000256" key="3">
    <source>
        <dbReference type="ARBA" id="ARBA00004172"/>
    </source>
</evidence>
<evidence type="ECO:0000256" key="6">
    <source>
        <dbReference type="ARBA" id="ARBA00022692"/>
    </source>
</evidence>
<feature type="transmembrane region" description="Helical" evidence="21">
    <location>
        <begin position="192"/>
        <end position="214"/>
    </location>
</feature>
<protein>
    <recommendedName>
        <fullName evidence="18">Lysosome-associated membrane glycoprotein 5</fullName>
    </recommendedName>
    <alternativeName>
        <fullName evidence="19">Lysosome-associated membrane protein 5</fullName>
    </alternativeName>
</protein>
<dbReference type="Pfam" id="PF01299">
    <property type="entry name" value="Lamp2-like_luminal"/>
    <property type="match status" value="1"/>
</dbReference>
<dbReference type="InterPro" id="IPR002000">
    <property type="entry name" value="Lysosome-assoc_membr_glycop"/>
</dbReference>
<comment type="caution">
    <text evidence="20">Lacks conserved residue(s) required for the propagation of feature annotation.</text>
</comment>
<evidence type="ECO:0000256" key="12">
    <source>
        <dbReference type="ARBA" id="ARBA00023180"/>
    </source>
</evidence>
<proteinExistence type="inferred from homology"/>
<accession>A0A913ZHB8</accession>
<evidence type="ECO:0000256" key="18">
    <source>
        <dbReference type="ARBA" id="ARBA00074379"/>
    </source>
</evidence>
<dbReference type="GeneID" id="119723700"/>
<keyword evidence="13" id="KW-0966">Cell projection</keyword>
<dbReference type="GO" id="GO:0072594">
    <property type="term" value="P:establishment of protein localization to organelle"/>
    <property type="evidence" value="ECO:0007669"/>
    <property type="project" value="TreeGrafter"/>
</dbReference>
<evidence type="ECO:0000256" key="16">
    <source>
        <dbReference type="ARBA" id="ARBA00053950"/>
    </source>
</evidence>
<keyword evidence="7" id="KW-0732">Signal</keyword>
<evidence type="ECO:0000256" key="20">
    <source>
        <dbReference type="PROSITE-ProRule" id="PRU00740"/>
    </source>
</evidence>
<evidence type="ECO:0000256" key="14">
    <source>
        <dbReference type="ARBA" id="ARBA00023329"/>
    </source>
</evidence>
<dbReference type="EnsemblMetazoa" id="XM_038194492.1">
    <property type="protein sequence ID" value="XP_038050420.1"/>
    <property type="gene ID" value="LOC119723700"/>
</dbReference>
<comment type="function">
    <text evidence="16">Plays a role in short-term synaptic plasticity in a subset of GABAergic neurons in the brain.</text>
</comment>
<keyword evidence="12" id="KW-0325">Glycoprotein</keyword>
<keyword evidence="24" id="KW-1185">Reference proteome</keyword>
<evidence type="ECO:0000256" key="2">
    <source>
        <dbReference type="ARBA" id="ARBA00004158"/>
    </source>
</evidence>
<evidence type="ECO:0000256" key="19">
    <source>
        <dbReference type="ARBA" id="ARBA00076257"/>
    </source>
</evidence>
<sequence length="229" mass="25931">MMGPAPTRDPWVGNYTIRQFGEGVCMRLSFGAQIRIVYHVDDHIKYRLEDDETFTIDPNVATVDGNCDSPSKRTVVIYPFGSREEPYWTITLIFQLQSGTFALTEVDATYVFDEEHFPESDTTGYQSEGSESSNFLWQKVPTGKYYSCSDMSVELVLATVYLWDMQLQPFADDVDGHLGEADVCVPGLDLSAILGIVFGAVVVLVLVVVAVYCFRTWRRRKDYVNIQEE</sequence>
<evidence type="ECO:0000256" key="21">
    <source>
        <dbReference type="SAM" id="Phobius"/>
    </source>
</evidence>
<dbReference type="PANTHER" id="PTHR11506:SF35">
    <property type="entry name" value="LYSOSOME-ASSOCIATED MEMBRANE GLYCOPROTEIN 5"/>
    <property type="match status" value="1"/>
</dbReference>